<proteinExistence type="predicted"/>
<gene>
    <name evidence="1" type="ORF">J4709_40710</name>
</gene>
<accession>A0ABS3S4J5</accession>
<protein>
    <submittedName>
        <fullName evidence="1">Uncharacterized protein</fullName>
    </submittedName>
</protein>
<keyword evidence="2" id="KW-1185">Reference proteome</keyword>
<comment type="caution">
    <text evidence="1">The sequence shown here is derived from an EMBL/GenBank/DDBJ whole genome shotgun (WGS) entry which is preliminary data.</text>
</comment>
<dbReference type="RefSeq" id="WP_208249930.1">
    <property type="nucleotide sequence ID" value="NZ_JAGEPF010000031.1"/>
</dbReference>
<evidence type="ECO:0000313" key="2">
    <source>
        <dbReference type="Proteomes" id="UP000680206"/>
    </source>
</evidence>
<dbReference type="Proteomes" id="UP000680206">
    <property type="component" value="Unassembled WGS sequence"/>
</dbReference>
<dbReference type="EMBL" id="JAGEPF010000031">
    <property type="protein sequence ID" value="MBO2463910.1"/>
    <property type="molecule type" value="Genomic_DNA"/>
</dbReference>
<name>A0ABS3S4J5_9ACTN</name>
<evidence type="ECO:0000313" key="1">
    <source>
        <dbReference type="EMBL" id="MBO2463910.1"/>
    </source>
</evidence>
<sequence length="134" mass="14840">MQTPNPPDMLDLDALVRELGEVRYFLTDPDPNYDAEFVADLRRRMVNLVVQLAGPLAEIVDEVGGLVRAVRSDGDTKLAELDYRNLSGLLRLFDGLWKSTTTWGNAEQNDPSPQGAARRVNTLLALTDLADQLS</sequence>
<organism evidence="1 2">
    <name type="scientific">Actinomadura violacea</name>
    <dbReference type="NCBI Taxonomy" id="2819934"/>
    <lineage>
        <taxon>Bacteria</taxon>
        <taxon>Bacillati</taxon>
        <taxon>Actinomycetota</taxon>
        <taxon>Actinomycetes</taxon>
        <taxon>Streptosporangiales</taxon>
        <taxon>Thermomonosporaceae</taxon>
        <taxon>Actinomadura</taxon>
    </lineage>
</organism>
<reference evidence="1 2" key="1">
    <citation type="submission" date="2021-03" db="EMBL/GenBank/DDBJ databases">
        <title>Actinomadura violae sp. nov., isolated from lichen in Thailand.</title>
        <authorList>
            <person name="Kanchanasin P."/>
            <person name="Saeng-In P."/>
            <person name="Phongsopitanun W."/>
            <person name="Yuki M."/>
            <person name="Kudo T."/>
            <person name="Ohkuma M."/>
            <person name="Tanasupawat S."/>
        </authorList>
    </citation>
    <scope>NUCLEOTIDE SEQUENCE [LARGE SCALE GENOMIC DNA]</scope>
    <source>
        <strain evidence="1 2">LCR2-06</strain>
    </source>
</reference>